<dbReference type="Proteomes" id="UP000315017">
    <property type="component" value="Chromosome"/>
</dbReference>
<protein>
    <submittedName>
        <fullName evidence="1">Uncharacterized protein</fullName>
    </submittedName>
</protein>
<dbReference type="AlphaFoldDB" id="A0A517Y875"/>
<gene>
    <name evidence="1" type="ORF">ETAA8_15010</name>
</gene>
<name>A0A517Y875_9BACT</name>
<evidence type="ECO:0000313" key="1">
    <source>
        <dbReference type="EMBL" id="QDU26423.1"/>
    </source>
</evidence>
<dbReference type="KEGG" id="aagg:ETAA8_15010"/>
<keyword evidence="2" id="KW-1185">Reference proteome</keyword>
<organism evidence="1 2">
    <name type="scientific">Anatilimnocola aggregata</name>
    <dbReference type="NCBI Taxonomy" id="2528021"/>
    <lineage>
        <taxon>Bacteria</taxon>
        <taxon>Pseudomonadati</taxon>
        <taxon>Planctomycetota</taxon>
        <taxon>Planctomycetia</taxon>
        <taxon>Pirellulales</taxon>
        <taxon>Pirellulaceae</taxon>
        <taxon>Anatilimnocola</taxon>
    </lineage>
</organism>
<evidence type="ECO:0000313" key="2">
    <source>
        <dbReference type="Proteomes" id="UP000315017"/>
    </source>
</evidence>
<sequence length="81" mass="8685">MQQRSLFVAISPRSLTKLRGFLLADRIFGRTNMATGEHPDSATNQAEISAAVVGGLRGWSPGRSISQGSRYLTELLLVGPA</sequence>
<reference evidence="1 2" key="1">
    <citation type="submission" date="2019-02" db="EMBL/GenBank/DDBJ databases">
        <title>Deep-cultivation of Planctomycetes and their phenomic and genomic characterization uncovers novel biology.</title>
        <authorList>
            <person name="Wiegand S."/>
            <person name="Jogler M."/>
            <person name="Boedeker C."/>
            <person name="Pinto D."/>
            <person name="Vollmers J."/>
            <person name="Rivas-Marin E."/>
            <person name="Kohn T."/>
            <person name="Peeters S.H."/>
            <person name="Heuer A."/>
            <person name="Rast P."/>
            <person name="Oberbeckmann S."/>
            <person name="Bunk B."/>
            <person name="Jeske O."/>
            <person name="Meyerdierks A."/>
            <person name="Storesund J.E."/>
            <person name="Kallscheuer N."/>
            <person name="Luecker S."/>
            <person name="Lage O.M."/>
            <person name="Pohl T."/>
            <person name="Merkel B.J."/>
            <person name="Hornburger P."/>
            <person name="Mueller R.-W."/>
            <person name="Bruemmer F."/>
            <person name="Labrenz M."/>
            <person name="Spormann A.M."/>
            <person name="Op den Camp H."/>
            <person name="Overmann J."/>
            <person name="Amann R."/>
            <person name="Jetten M.S.M."/>
            <person name="Mascher T."/>
            <person name="Medema M.H."/>
            <person name="Devos D.P."/>
            <person name="Kaster A.-K."/>
            <person name="Ovreas L."/>
            <person name="Rohde M."/>
            <person name="Galperin M.Y."/>
            <person name="Jogler C."/>
        </authorList>
    </citation>
    <scope>NUCLEOTIDE SEQUENCE [LARGE SCALE GENOMIC DNA]</scope>
    <source>
        <strain evidence="1 2">ETA_A8</strain>
    </source>
</reference>
<accession>A0A517Y875</accession>
<dbReference type="EMBL" id="CP036274">
    <property type="protein sequence ID" value="QDU26423.1"/>
    <property type="molecule type" value="Genomic_DNA"/>
</dbReference>
<proteinExistence type="predicted"/>